<name>C5KJB6_PERM5</name>
<dbReference type="GeneID" id="9046161"/>
<protein>
    <submittedName>
        <fullName evidence="1">Uncharacterized protein</fullName>
    </submittedName>
</protein>
<gene>
    <name evidence="1" type="ORF">Pmar_PMAR018769</name>
</gene>
<dbReference type="Proteomes" id="UP000007800">
    <property type="component" value="Unassembled WGS sequence"/>
</dbReference>
<keyword evidence="2" id="KW-1185">Reference proteome</keyword>
<evidence type="ECO:0000313" key="1">
    <source>
        <dbReference type="EMBL" id="EER15418.1"/>
    </source>
</evidence>
<dbReference type="InParanoid" id="C5KJB6"/>
<reference evidence="1 2" key="1">
    <citation type="submission" date="2008-07" db="EMBL/GenBank/DDBJ databases">
        <authorList>
            <person name="El-Sayed N."/>
            <person name="Caler E."/>
            <person name="Inman J."/>
            <person name="Amedeo P."/>
            <person name="Hass B."/>
            <person name="Wortman J."/>
        </authorList>
    </citation>
    <scope>NUCLEOTIDE SEQUENCE [LARGE SCALE GENOMIC DNA]</scope>
    <source>
        <strain evidence="2">ATCC 50983 / TXsc</strain>
    </source>
</reference>
<dbReference type="EMBL" id="GG673601">
    <property type="protein sequence ID" value="EER15418.1"/>
    <property type="molecule type" value="Genomic_DNA"/>
</dbReference>
<dbReference type="RefSeq" id="XP_002783622.1">
    <property type="nucleotide sequence ID" value="XM_002783576.1"/>
</dbReference>
<sequence>MADITPTPEQQIKILIDRIGASCDIKKEQRQAHYEAFGKLFSGDRRGSSWEVTALEKALDDFADPEIIEDMKLDIPNIVDIFVMELVKTLHCTFFYHKEVAMGNTRGDNIEDDDANDNNIIINNCFYLNRF</sequence>
<dbReference type="AlphaFoldDB" id="C5KJB6"/>
<accession>C5KJB6</accession>
<proteinExistence type="predicted"/>
<organism evidence="2">
    <name type="scientific">Perkinsus marinus (strain ATCC 50983 / TXsc)</name>
    <dbReference type="NCBI Taxonomy" id="423536"/>
    <lineage>
        <taxon>Eukaryota</taxon>
        <taxon>Sar</taxon>
        <taxon>Alveolata</taxon>
        <taxon>Perkinsozoa</taxon>
        <taxon>Perkinsea</taxon>
        <taxon>Perkinsida</taxon>
        <taxon>Perkinsidae</taxon>
        <taxon>Perkinsus</taxon>
    </lineage>
</organism>
<evidence type="ECO:0000313" key="2">
    <source>
        <dbReference type="Proteomes" id="UP000007800"/>
    </source>
</evidence>